<keyword evidence="3" id="KW-1185">Reference proteome</keyword>
<reference evidence="2 3" key="1">
    <citation type="submission" date="2015-01" db="EMBL/GenBank/DDBJ databases">
        <title>The Genome Sequence of Fonsecaea multimorphosa CBS 102226.</title>
        <authorList>
            <consortium name="The Broad Institute Genomics Platform"/>
            <person name="Cuomo C."/>
            <person name="de Hoog S."/>
            <person name="Gorbushina A."/>
            <person name="Stielow B."/>
            <person name="Teixiera M."/>
            <person name="Abouelleil A."/>
            <person name="Chapman S.B."/>
            <person name="Priest M."/>
            <person name="Young S.K."/>
            <person name="Wortman J."/>
            <person name="Nusbaum C."/>
            <person name="Birren B."/>
        </authorList>
    </citation>
    <scope>NUCLEOTIDE SEQUENCE [LARGE SCALE GENOMIC DNA]</scope>
    <source>
        <strain evidence="2 3">CBS 102226</strain>
    </source>
</reference>
<gene>
    <name evidence="2" type="ORF">Z520_09843</name>
</gene>
<evidence type="ECO:0000256" key="1">
    <source>
        <dbReference type="SAM" id="MobiDB-lite"/>
    </source>
</evidence>
<dbReference type="Proteomes" id="UP000053411">
    <property type="component" value="Unassembled WGS sequence"/>
</dbReference>
<dbReference type="OrthoDB" id="4161012at2759"/>
<proteinExistence type="predicted"/>
<dbReference type="RefSeq" id="XP_016628580.1">
    <property type="nucleotide sequence ID" value="XM_016780337.1"/>
</dbReference>
<accession>A0A0D2JMD1</accession>
<feature type="compositionally biased region" description="Basic and acidic residues" evidence="1">
    <location>
        <begin position="263"/>
        <end position="292"/>
    </location>
</feature>
<sequence length="401" mass="45015">MVSPLIYTVSVYLTVEMQAGNSITKKTKQEDSASEKMAVLPSITDILARESAAPLLPLPPLGFNQTSNLPRSNSFPMLSVDQLLLNRALPYNGPVLAPLNSVTDESTFSFRAHEQLLTPPLTVSSCSSVCSMDSGIDADVDGDGDGDIAHVRTLLDLPEPKLAAAVNYAKELLHDPAIKPAYNQGWFKPTSPTNKFSKRIEERISGKSLDELVDGFFRRDESRELYGERVSKPRRPMKKLPLRETQGMEELDPELMAKKRRRQEADEAHRIAENDRRDRHRESQMESHRRCPDLAAECGAEHARAEKKTRIQSGKGPGKDDQLWTAIYAHEMAGRVVQTVNDRRKQAEMVVQLLLQALIRQQDLLDSARRSPSQCDSSYETVPSPPGYVGRKRTRDDRERD</sequence>
<dbReference type="AlphaFoldDB" id="A0A0D2JMD1"/>
<evidence type="ECO:0000313" key="3">
    <source>
        <dbReference type="Proteomes" id="UP000053411"/>
    </source>
</evidence>
<feature type="region of interest" description="Disordered" evidence="1">
    <location>
        <begin position="230"/>
        <end position="292"/>
    </location>
</feature>
<dbReference type="VEuPathDB" id="FungiDB:Z520_09843"/>
<feature type="region of interest" description="Disordered" evidence="1">
    <location>
        <begin position="367"/>
        <end position="401"/>
    </location>
</feature>
<name>A0A0D2JMD1_9EURO</name>
<feature type="compositionally biased region" description="Polar residues" evidence="1">
    <location>
        <begin position="370"/>
        <end position="381"/>
    </location>
</feature>
<protein>
    <submittedName>
        <fullName evidence="2">Uncharacterized protein</fullName>
    </submittedName>
</protein>
<dbReference type="GeneID" id="27715589"/>
<evidence type="ECO:0000313" key="2">
    <source>
        <dbReference type="EMBL" id="KIX94457.1"/>
    </source>
</evidence>
<dbReference type="EMBL" id="KN848087">
    <property type="protein sequence ID" value="KIX94457.1"/>
    <property type="molecule type" value="Genomic_DNA"/>
</dbReference>
<organism evidence="2 3">
    <name type="scientific">Fonsecaea multimorphosa CBS 102226</name>
    <dbReference type="NCBI Taxonomy" id="1442371"/>
    <lineage>
        <taxon>Eukaryota</taxon>
        <taxon>Fungi</taxon>
        <taxon>Dikarya</taxon>
        <taxon>Ascomycota</taxon>
        <taxon>Pezizomycotina</taxon>
        <taxon>Eurotiomycetes</taxon>
        <taxon>Chaetothyriomycetidae</taxon>
        <taxon>Chaetothyriales</taxon>
        <taxon>Herpotrichiellaceae</taxon>
        <taxon>Fonsecaea</taxon>
    </lineage>
</organism>